<dbReference type="EMBL" id="CASHTH010000917">
    <property type="protein sequence ID" value="CAI8009014.1"/>
    <property type="molecule type" value="Genomic_DNA"/>
</dbReference>
<proteinExistence type="predicted"/>
<protein>
    <submittedName>
        <fullName evidence="2">Uncharacterized protein</fullName>
    </submittedName>
</protein>
<feature type="signal peptide" evidence="1">
    <location>
        <begin position="1"/>
        <end position="21"/>
    </location>
</feature>
<keyword evidence="3" id="KW-1185">Reference proteome</keyword>
<dbReference type="AlphaFoldDB" id="A0AA35RCM5"/>
<evidence type="ECO:0000313" key="3">
    <source>
        <dbReference type="Proteomes" id="UP001174909"/>
    </source>
</evidence>
<gene>
    <name evidence="2" type="ORF">GBAR_LOCUS6104</name>
</gene>
<organism evidence="2 3">
    <name type="scientific">Geodia barretti</name>
    <name type="common">Barrett's horny sponge</name>
    <dbReference type="NCBI Taxonomy" id="519541"/>
    <lineage>
        <taxon>Eukaryota</taxon>
        <taxon>Metazoa</taxon>
        <taxon>Porifera</taxon>
        <taxon>Demospongiae</taxon>
        <taxon>Heteroscleromorpha</taxon>
        <taxon>Tetractinellida</taxon>
        <taxon>Astrophorina</taxon>
        <taxon>Geodiidae</taxon>
        <taxon>Geodia</taxon>
    </lineage>
</organism>
<feature type="chain" id="PRO_5041202067" evidence="1">
    <location>
        <begin position="22"/>
        <end position="70"/>
    </location>
</feature>
<accession>A0AA35RCM5</accession>
<sequence>MMPSVLLILLVLPVNLASARAFNNDFETGDLTDWEEKQERHLISNPLGEITQRHETEDSLLNIREIGGLG</sequence>
<dbReference type="Proteomes" id="UP001174909">
    <property type="component" value="Unassembled WGS sequence"/>
</dbReference>
<keyword evidence="1" id="KW-0732">Signal</keyword>
<evidence type="ECO:0000256" key="1">
    <source>
        <dbReference type="SAM" id="SignalP"/>
    </source>
</evidence>
<evidence type="ECO:0000313" key="2">
    <source>
        <dbReference type="EMBL" id="CAI8009014.1"/>
    </source>
</evidence>
<name>A0AA35RCM5_GEOBA</name>
<reference evidence="2" key="1">
    <citation type="submission" date="2023-03" db="EMBL/GenBank/DDBJ databases">
        <authorList>
            <person name="Steffen K."/>
            <person name="Cardenas P."/>
        </authorList>
    </citation>
    <scope>NUCLEOTIDE SEQUENCE</scope>
</reference>
<comment type="caution">
    <text evidence="2">The sequence shown here is derived from an EMBL/GenBank/DDBJ whole genome shotgun (WGS) entry which is preliminary data.</text>
</comment>